<dbReference type="EMBL" id="VBOU01000001">
    <property type="protein sequence ID" value="TMQ56360.1"/>
    <property type="molecule type" value="Genomic_DNA"/>
</dbReference>
<gene>
    <name evidence="2" type="ORF">E6K74_00010</name>
</gene>
<feature type="compositionally biased region" description="Basic and acidic residues" evidence="1">
    <location>
        <begin position="1"/>
        <end position="12"/>
    </location>
</feature>
<organism evidence="2 3">
    <name type="scientific">Eiseniibacteriota bacterium</name>
    <dbReference type="NCBI Taxonomy" id="2212470"/>
    <lineage>
        <taxon>Bacteria</taxon>
        <taxon>Candidatus Eiseniibacteriota</taxon>
    </lineage>
</organism>
<protein>
    <submittedName>
        <fullName evidence="2">Uncharacterized protein</fullName>
    </submittedName>
</protein>
<evidence type="ECO:0000256" key="1">
    <source>
        <dbReference type="SAM" id="MobiDB-lite"/>
    </source>
</evidence>
<dbReference type="AlphaFoldDB" id="A0A538SY93"/>
<feature type="region of interest" description="Disordered" evidence="1">
    <location>
        <begin position="1"/>
        <end position="20"/>
    </location>
</feature>
<evidence type="ECO:0000313" key="2">
    <source>
        <dbReference type="EMBL" id="TMQ56360.1"/>
    </source>
</evidence>
<comment type="caution">
    <text evidence="2">The sequence shown here is derived from an EMBL/GenBank/DDBJ whole genome shotgun (WGS) entry which is preliminary data.</text>
</comment>
<evidence type="ECO:0000313" key="3">
    <source>
        <dbReference type="Proteomes" id="UP000319829"/>
    </source>
</evidence>
<sequence>MQETTQPRESRANTKRRRTRASAFRGAVVAMALLGFTLARPALAGPGTGTAIILGPSPVAVTDSSIWTIQYAPTEDFSVTGGSVDVVIPSGWTPPQTSSPISPGYVSWTDDNYVNSVVTVGDTIRLLLGAPPKDPFQTGGSVSVIYGAGGGHASAHPQTTAQDTVYFRVRSDPTLTGLPAAIQLSPWVSVVPGRVASAKVVDGANTVVGPLTRTTDQDSTQLFLRGYDKYGNLTRLIRANWTLTGGVGAPVPSNGTRTVLRLDTPGTAYAIADSGVWSDSTGAISVVHGAYAGLAMTAPGSAAAGTAFPVTAGSRDADGNTITDGPGSAASLTYIAFADSVGSTPADPNLVSAGATLSGGVYSGSLIARKAGAFYFSVIDSTAGYV</sequence>
<proteinExistence type="predicted"/>
<dbReference type="Proteomes" id="UP000319829">
    <property type="component" value="Unassembled WGS sequence"/>
</dbReference>
<reference evidence="2 3" key="1">
    <citation type="journal article" date="2019" name="Nat. Microbiol.">
        <title>Mediterranean grassland soil C-N compound turnover is dependent on rainfall and depth, and is mediated by genomically divergent microorganisms.</title>
        <authorList>
            <person name="Diamond S."/>
            <person name="Andeer P.F."/>
            <person name="Li Z."/>
            <person name="Crits-Christoph A."/>
            <person name="Burstein D."/>
            <person name="Anantharaman K."/>
            <person name="Lane K.R."/>
            <person name="Thomas B.C."/>
            <person name="Pan C."/>
            <person name="Northen T.R."/>
            <person name="Banfield J.F."/>
        </authorList>
    </citation>
    <scope>NUCLEOTIDE SEQUENCE [LARGE SCALE GENOMIC DNA]</scope>
    <source>
        <strain evidence="2">WS_4</strain>
    </source>
</reference>
<accession>A0A538SY93</accession>
<name>A0A538SY93_UNCEI</name>